<reference evidence="8 9" key="1">
    <citation type="submission" date="2021-05" db="EMBL/GenBank/DDBJ databases">
        <title>Roseococcus sp. XZZS9, whole genome shotgun sequencing project.</title>
        <authorList>
            <person name="Zhao G."/>
            <person name="Shen L."/>
        </authorList>
    </citation>
    <scope>NUCLEOTIDE SEQUENCE [LARGE SCALE GENOMIC DNA]</scope>
    <source>
        <strain evidence="8 9">XZZS9</strain>
    </source>
</reference>
<dbReference type="Gene3D" id="1.10.10.10">
    <property type="entry name" value="Winged helix-like DNA-binding domain superfamily/Winged helix DNA-binding domain"/>
    <property type="match status" value="1"/>
</dbReference>
<protein>
    <submittedName>
        <fullName evidence="8">Sigma-70 family RNA polymerase sigma factor</fullName>
    </submittedName>
</protein>
<evidence type="ECO:0000256" key="2">
    <source>
        <dbReference type="ARBA" id="ARBA00023015"/>
    </source>
</evidence>
<dbReference type="InterPro" id="IPR036388">
    <property type="entry name" value="WH-like_DNA-bd_sf"/>
</dbReference>
<dbReference type="NCBIfam" id="TIGR02937">
    <property type="entry name" value="sigma70-ECF"/>
    <property type="match status" value="1"/>
</dbReference>
<dbReference type="Gene3D" id="1.10.1740.10">
    <property type="match status" value="1"/>
</dbReference>
<dbReference type="InterPro" id="IPR013249">
    <property type="entry name" value="RNA_pol_sigma70_r4_t2"/>
</dbReference>
<dbReference type="PANTHER" id="PTHR43133:SF58">
    <property type="entry name" value="ECF RNA POLYMERASE SIGMA FACTOR SIGD"/>
    <property type="match status" value="1"/>
</dbReference>
<sequence>MSSATFPLPGPLPGLALRRVTDEADRTARDERWAGWMQAAQQGDSRAYEQLLRECLPLLRAICRQRLREPAEVEEAVQDTLLTLHRVRHTYDPSRPFRPWLAAIADRRALDRLRSLARRRGREADLEAAEHVGVAGDAEARLLSADLREAVRELPASQRTALQLTKIEAMSLAEASERSRMSIGALKVATHRAVQSLRRKLGGER</sequence>
<evidence type="ECO:0000259" key="6">
    <source>
        <dbReference type="Pfam" id="PF04542"/>
    </source>
</evidence>
<evidence type="ECO:0000256" key="3">
    <source>
        <dbReference type="ARBA" id="ARBA00023082"/>
    </source>
</evidence>
<evidence type="ECO:0000259" key="7">
    <source>
        <dbReference type="Pfam" id="PF08281"/>
    </source>
</evidence>
<evidence type="ECO:0000256" key="4">
    <source>
        <dbReference type="ARBA" id="ARBA00023125"/>
    </source>
</evidence>
<keyword evidence="3" id="KW-0731">Sigma factor</keyword>
<dbReference type="InterPro" id="IPR039425">
    <property type="entry name" value="RNA_pol_sigma-70-like"/>
</dbReference>
<comment type="similarity">
    <text evidence="1">Belongs to the sigma-70 factor family. ECF subfamily.</text>
</comment>
<proteinExistence type="inferred from homology"/>
<dbReference type="PANTHER" id="PTHR43133">
    <property type="entry name" value="RNA POLYMERASE ECF-TYPE SIGMA FACTO"/>
    <property type="match status" value="1"/>
</dbReference>
<accession>A0ABS5QK29</accession>
<dbReference type="EMBL" id="JAHCDA010000004">
    <property type="protein sequence ID" value="MBS7813260.1"/>
    <property type="molecule type" value="Genomic_DNA"/>
</dbReference>
<gene>
    <name evidence="8" type="ORF">KHU32_20120</name>
</gene>
<feature type="domain" description="RNA polymerase sigma-70 region 2" evidence="6">
    <location>
        <begin position="51"/>
        <end position="118"/>
    </location>
</feature>
<keyword evidence="9" id="KW-1185">Reference proteome</keyword>
<dbReference type="SUPFAM" id="SSF88659">
    <property type="entry name" value="Sigma3 and sigma4 domains of RNA polymerase sigma factors"/>
    <property type="match status" value="1"/>
</dbReference>
<dbReference type="SUPFAM" id="SSF88946">
    <property type="entry name" value="Sigma2 domain of RNA polymerase sigma factors"/>
    <property type="match status" value="1"/>
</dbReference>
<organism evidence="8 9">
    <name type="scientific">Roseococcus pinisoli</name>
    <dbReference type="NCBI Taxonomy" id="2835040"/>
    <lineage>
        <taxon>Bacteria</taxon>
        <taxon>Pseudomonadati</taxon>
        <taxon>Pseudomonadota</taxon>
        <taxon>Alphaproteobacteria</taxon>
        <taxon>Acetobacterales</taxon>
        <taxon>Roseomonadaceae</taxon>
        <taxon>Roseococcus</taxon>
    </lineage>
</organism>
<dbReference type="Proteomes" id="UP000766336">
    <property type="component" value="Unassembled WGS sequence"/>
</dbReference>
<keyword evidence="5" id="KW-0804">Transcription</keyword>
<evidence type="ECO:0000313" key="8">
    <source>
        <dbReference type="EMBL" id="MBS7813260.1"/>
    </source>
</evidence>
<evidence type="ECO:0000256" key="1">
    <source>
        <dbReference type="ARBA" id="ARBA00010641"/>
    </source>
</evidence>
<dbReference type="Pfam" id="PF04542">
    <property type="entry name" value="Sigma70_r2"/>
    <property type="match status" value="1"/>
</dbReference>
<dbReference type="RefSeq" id="WP_213671950.1">
    <property type="nucleotide sequence ID" value="NZ_JAHCDA010000004.1"/>
</dbReference>
<keyword evidence="4" id="KW-0238">DNA-binding</keyword>
<dbReference type="InterPro" id="IPR013325">
    <property type="entry name" value="RNA_pol_sigma_r2"/>
</dbReference>
<dbReference type="Pfam" id="PF08281">
    <property type="entry name" value="Sigma70_r4_2"/>
    <property type="match status" value="1"/>
</dbReference>
<evidence type="ECO:0000256" key="5">
    <source>
        <dbReference type="ARBA" id="ARBA00023163"/>
    </source>
</evidence>
<keyword evidence="2" id="KW-0805">Transcription regulation</keyword>
<dbReference type="InterPro" id="IPR013324">
    <property type="entry name" value="RNA_pol_sigma_r3/r4-like"/>
</dbReference>
<name>A0ABS5QK29_9PROT</name>
<comment type="caution">
    <text evidence="8">The sequence shown here is derived from an EMBL/GenBank/DDBJ whole genome shotgun (WGS) entry which is preliminary data.</text>
</comment>
<feature type="domain" description="RNA polymerase sigma factor 70 region 4 type 2" evidence="7">
    <location>
        <begin position="146"/>
        <end position="197"/>
    </location>
</feature>
<dbReference type="InterPro" id="IPR014284">
    <property type="entry name" value="RNA_pol_sigma-70_dom"/>
</dbReference>
<evidence type="ECO:0000313" key="9">
    <source>
        <dbReference type="Proteomes" id="UP000766336"/>
    </source>
</evidence>
<dbReference type="InterPro" id="IPR007627">
    <property type="entry name" value="RNA_pol_sigma70_r2"/>
</dbReference>